<evidence type="ECO:0000256" key="1">
    <source>
        <dbReference type="PROSITE-ProRule" id="PRU00339"/>
    </source>
</evidence>
<protein>
    <recommendedName>
        <fullName evidence="4">Tetratricopeptide repeat protein</fullName>
    </recommendedName>
</protein>
<dbReference type="SMART" id="SM00028">
    <property type="entry name" value="TPR"/>
    <property type="match status" value="3"/>
</dbReference>
<dbReference type="PROSITE" id="PS50005">
    <property type="entry name" value="TPR"/>
    <property type="match status" value="1"/>
</dbReference>
<name>A0A8J3D4W3_9BACT</name>
<dbReference type="SUPFAM" id="SSF48452">
    <property type="entry name" value="TPR-like"/>
    <property type="match status" value="1"/>
</dbReference>
<organism evidence="2 3">
    <name type="scientific">Persicitalea jodogahamensis</name>
    <dbReference type="NCBI Taxonomy" id="402147"/>
    <lineage>
        <taxon>Bacteria</taxon>
        <taxon>Pseudomonadati</taxon>
        <taxon>Bacteroidota</taxon>
        <taxon>Cytophagia</taxon>
        <taxon>Cytophagales</taxon>
        <taxon>Spirosomataceae</taxon>
        <taxon>Persicitalea</taxon>
    </lineage>
</organism>
<dbReference type="InterPro" id="IPR011990">
    <property type="entry name" value="TPR-like_helical_dom_sf"/>
</dbReference>
<dbReference type="InterPro" id="IPR019734">
    <property type="entry name" value="TPR_rpt"/>
</dbReference>
<evidence type="ECO:0000313" key="2">
    <source>
        <dbReference type="EMBL" id="GHB73752.1"/>
    </source>
</evidence>
<accession>A0A8J3D4W3</accession>
<gene>
    <name evidence="2" type="ORF">GCM10007390_29910</name>
</gene>
<keyword evidence="1" id="KW-0802">TPR repeat</keyword>
<comment type="caution">
    <text evidence="2">The sequence shown here is derived from an EMBL/GenBank/DDBJ whole genome shotgun (WGS) entry which is preliminary data.</text>
</comment>
<evidence type="ECO:0008006" key="4">
    <source>
        <dbReference type="Google" id="ProtNLM"/>
    </source>
</evidence>
<feature type="repeat" description="TPR" evidence="1">
    <location>
        <begin position="97"/>
        <end position="130"/>
    </location>
</feature>
<sequence length="226" mass="26026">MQYVSNNRSLDTNVSSPPRELTMAERRVAPLFGEQRKTSKQIEDEIKFLSECDKSFASRDEASAFFAARAWEYVQEGQLDTAAYRFNLAYLLDEKNVDAYWGLGVISYQKSDWEKAEQMLRRGANIAPDNVPLIVDLATVELGHFAKDNEQEDLQESYRLLTRAASLDTTYAQTFSNLALAEYHRDNLPAAWEALHRARKLNFSTVDFQFVELMKAKMPDPQQFFK</sequence>
<dbReference type="Pfam" id="PF14559">
    <property type="entry name" value="TPR_19"/>
    <property type="match status" value="1"/>
</dbReference>
<proteinExistence type="predicted"/>
<keyword evidence="3" id="KW-1185">Reference proteome</keyword>
<dbReference type="EMBL" id="BMXF01000002">
    <property type="protein sequence ID" value="GHB73752.1"/>
    <property type="molecule type" value="Genomic_DNA"/>
</dbReference>
<dbReference type="AlphaFoldDB" id="A0A8J3D4W3"/>
<dbReference type="Gene3D" id="1.25.40.10">
    <property type="entry name" value="Tetratricopeptide repeat domain"/>
    <property type="match status" value="1"/>
</dbReference>
<evidence type="ECO:0000313" key="3">
    <source>
        <dbReference type="Proteomes" id="UP000598271"/>
    </source>
</evidence>
<dbReference type="Proteomes" id="UP000598271">
    <property type="component" value="Unassembled WGS sequence"/>
</dbReference>
<reference evidence="2 3" key="1">
    <citation type="journal article" date="2014" name="Int. J. Syst. Evol. Microbiol.">
        <title>Complete genome sequence of Corynebacterium casei LMG S-19264T (=DSM 44701T), isolated from a smear-ripened cheese.</title>
        <authorList>
            <consortium name="US DOE Joint Genome Institute (JGI-PGF)"/>
            <person name="Walter F."/>
            <person name="Albersmeier A."/>
            <person name="Kalinowski J."/>
            <person name="Ruckert C."/>
        </authorList>
    </citation>
    <scope>NUCLEOTIDE SEQUENCE [LARGE SCALE GENOMIC DNA]</scope>
    <source>
        <strain evidence="2 3">KCTC 12866</strain>
    </source>
</reference>